<dbReference type="PROSITE" id="PS00108">
    <property type="entry name" value="PROTEIN_KINASE_ST"/>
    <property type="match status" value="1"/>
</dbReference>
<dbReference type="InterPro" id="IPR050236">
    <property type="entry name" value="Ser_Thr_kinase_AGC"/>
</dbReference>
<dbReference type="InterPro" id="IPR017441">
    <property type="entry name" value="Protein_kinase_ATP_BS"/>
</dbReference>
<dbReference type="PROSITE" id="PS50011">
    <property type="entry name" value="PROTEIN_KINASE_DOM"/>
    <property type="match status" value="1"/>
</dbReference>
<evidence type="ECO:0000256" key="10">
    <source>
        <dbReference type="PROSITE-ProRule" id="PRU10141"/>
    </source>
</evidence>
<comment type="catalytic activity">
    <reaction evidence="9">
        <text>L-seryl-[protein] + ATP = O-phospho-L-seryl-[protein] + ADP + H(+)</text>
        <dbReference type="Rhea" id="RHEA:17989"/>
        <dbReference type="Rhea" id="RHEA-COMP:9863"/>
        <dbReference type="Rhea" id="RHEA-COMP:11604"/>
        <dbReference type="ChEBI" id="CHEBI:15378"/>
        <dbReference type="ChEBI" id="CHEBI:29999"/>
        <dbReference type="ChEBI" id="CHEBI:30616"/>
        <dbReference type="ChEBI" id="CHEBI:83421"/>
        <dbReference type="ChEBI" id="CHEBI:456216"/>
        <dbReference type="EC" id="2.7.11.1"/>
    </reaction>
</comment>
<name>A0A078A0D1_STYLE</name>
<proteinExistence type="inferred from homology"/>
<sequence length="486" mass="56554">MSSLNYNQVSLHKASYEPDIPVNNATPCFRDPFELTPPQIEEIRGDSMEESKKAAEFSLKDFKVIDNIGSGSFGIVYIVEKDGKQYAMKELMKDQIIRDSQSLYFVMEHVPNGQLHQLMEQIQNNGQKGLPPTLAKFYSAELVCALEYIHSFSIAHRDLKPQNILIDEQFHLKIIDFGDSKEITEQDMIENQRISTSKISSGSFSKILLNKDQRDHHNHREGTFVGTPLYVAPEMLEFNQSGYFSDLWALGCIIYQLLTGVTPFQGKNHDEVFSNILERKIKFPPYMEREAVDLIDKLLAFNPEARIGYNNFIQLKQHPYFREIDFKKIKSREIPVPNLDIFGVTLQSSLITDDSDDSARRKFKSFFNKIENEDCCSGVVDYKRGVFEGEVKVRRKLFFYKRRYMIIQDNGIILLARKSGRMRCDMFIDGNTEITRLKAKRFQIKNQRFQEVIESPDTDEWMRKLIQIREQLANKPIRQSTFSKPR</sequence>
<dbReference type="Gene3D" id="1.10.510.10">
    <property type="entry name" value="Transferase(Phosphotransferase) domain 1"/>
    <property type="match status" value="1"/>
</dbReference>
<dbReference type="EMBL" id="CCKQ01004443">
    <property type="protein sequence ID" value="CDW75605.1"/>
    <property type="molecule type" value="Genomic_DNA"/>
</dbReference>
<evidence type="ECO:0000256" key="9">
    <source>
        <dbReference type="ARBA" id="ARBA00048679"/>
    </source>
</evidence>
<protein>
    <recommendedName>
        <fullName evidence="1">non-specific serine/threonine protein kinase</fullName>
        <ecNumber evidence="1">2.7.11.1</ecNumber>
    </recommendedName>
</protein>
<evidence type="ECO:0000256" key="7">
    <source>
        <dbReference type="ARBA" id="ARBA00022840"/>
    </source>
</evidence>
<dbReference type="SUPFAM" id="SSF56112">
    <property type="entry name" value="Protein kinase-like (PK-like)"/>
    <property type="match status" value="1"/>
</dbReference>
<dbReference type="OrthoDB" id="347657at2759"/>
<dbReference type="Proteomes" id="UP000039865">
    <property type="component" value="Unassembled WGS sequence"/>
</dbReference>
<feature type="domain" description="Protein kinase" evidence="12">
    <location>
        <begin position="62"/>
        <end position="321"/>
    </location>
</feature>
<comment type="catalytic activity">
    <reaction evidence="8">
        <text>L-threonyl-[protein] + ATP = O-phospho-L-threonyl-[protein] + ADP + H(+)</text>
        <dbReference type="Rhea" id="RHEA:46608"/>
        <dbReference type="Rhea" id="RHEA-COMP:11060"/>
        <dbReference type="Rhea" id="RHEA-COMP:11605"/>
        <dbReference type="ChEBI" id="CHEBI:15378"/>
        <dbReference type="ChEBI" id="CHEBI:30013"/>
        <dbReference type="ChEBI" id="CHEBI:30616"/>
        <dbReference type="ChEBI" id="CHEBI:61977"/>
        <dbReference type="ChEBI" id="CHEBI:456216"/>
        <dbReference type="EC" id="2.7.11.1"/>
    </reaction>
</comment>
<keyword evidence="4" id="KW-0808">Transferase</keyword>
<feature type="binding site" evidence="10">
    <location>
        <position position="89"/>
    </location>
    <ligand>
        <name>ATP</name>
        <dbReference type="ChEBI" id="CHEBI:30616"/>
    </ligand>
</feature>
<accession>A0A078A0D1</accession>
<dbReference type="InterPro" id="IPR008271">
    <property type="entry name" value="Ser/Thr_kinase_AS"/>
</dbReference>
<evidence type="ECO:0000256" key="1">
    <source>
        <dbReference type="ARBA" id="ARBA00012513"/>
    </source>
</evidence>
<dbReference type="GO" id="GO:0007010">
    <property type="term" value="P:cytoskeleton organization"/>
    <property type="evidence" value="ECO:0007669"/>
    <property type="project" value="UniProtKB-ARBA"/>
</dbReference>
<keyword evidence="14" id="KW-1185">Reference proteome</keyword>
<reference evidence="13 14" key="1">
    <citation type="submission" date="2014-06" db="EMBL/GenBank/DDBJ databases">
        <authorList>
            <person name="Swart Estienne"/>
        </authorList>
    </citation>
    <scope>NUCLEOTIDE SEQUENCE [LARGE SCALE GENOMIC DNA]</scope>
    <source>
        <strain evidence="13 14">130c</strain>
    </source>
</reference>
<dbReference type="Pfam" id="PF00069">
    <property type="entry name" value="Pkinase"/>
    <property type="match status" value="1"/>
</dbReference>
<dbReference type="AlphaFoldDB" id="A0A078A0D1"/>
<evidence type="ECO:0000256" key="2">
    <source>
        <dbReference type="ARBA" id="ARBA00022527"/>
    </source>
</evidence>
<dbReference type="SMART" id="SM00220">
    <property type="entry name" value="S_TKc"/>
    <property type="match status" value="1"/>
</dbReference>
<keyword evidence="7 10" id="KW-0067">ATP-binding</keyword>
<keyword evidence="2 11" id="KW-0723">Serine/threonine-protein kinase</keyword>
<evidence type="ECO:0000256" key="4">
    <source>
        <dbReference type="ARBA" id="ARBA00022679"/>
    </source>
</evidence>
<evidence type="ECO:0000313" key="13">
    <source>
        <dbReference type="EMBL" id="CDW75605.1"/>
    </source>
</evidence>
<keyword evidence="6" id="KW-0418">Kinase</keyword>
<dbReference type="Gene3D" id="3.30.200.20">
    <property type="entry name" value="Phosphorylase Kinase, domain 1"/>
    <property type="match status" value="2"/>
</dbReference>
<gene>
    <name evidence="13" type="primary">Contig5622.g255</name>
    <name evidence="13" type="ORF">STYLEM_4596</name>
</gene>
<dbReference type="PANTHER" id="PTHR24356:SF163">
    <property type="entry name" value="3-PHOSPHOINOSITIDE-DEPENDENT PROTEIN KINASE 1-RELATED"/>
    <property type="match status" value="1"/>
</dbReference>
<evidence type="ECO:0000256" key="5">
    <source>
        <dbReference type="ARBA" id="ARBA00022741"/>
    </source>
</evidence>
<dbReference type="PANTHER" id="PTHR24356">
    <property type="entry name" value="SERINE/THREONINE-PROTEIN KINASE"/>
    <property type="match status" value="1"/>
</dbReference>
<keyword evidence="3" id="KW-0597">Phosphoprotein</keyword>
<keyword evidence="5 10" id="KW-0547">Nucleotide-binding</keyword>
<dbReference type="InParanoid" id="A0A078A0D1"/>
<evidence type="ECO:0000313" key="14">
    <source>
        <dbReference type="Proteomes" id="UP000039865"/>
    </source>
</evidence>
<dbReference type="GO" id="GO:0005524">
    <property type="term" value="F:ATP binding"/>
    <property type="evidence" value="ECO:0007669"/>
    <property type="project" value="UniProtKB-UniRule"/>
</dbReference>
<comment type="similarity">
    <text evidence="11">Belongs to the protein kinase superfamily.</text>
</comment>
<organism evidence="13 14">
    <name type="scientific">Stylonychia lemnae</name>
    <name type="common">Ciliate</name>
    <dbReference type="NCBI Taxonomy" id="5949"/>
    <lineage>
        <taxon>Eukaryota</taxon>
        <taxon>Sar</taxon>
        <taxon>Alveolata</taxon>
        <taxon>Ciliophora</taxon>
        <taxon>Intramacronucleata</taxon>
        <taxon>Spirotrichea</taxon>
        <taxon>Stichotrichia</taxon>
        <taxon>Sporadotrichida</taxon>
        <taxon>Oxytrichidae</taxon>
        <taxon>Stylonychinae</taxon>
        <taxon>Stylonychia</taxon>
    </lineage>
</organism>
<evidence type="ECO:0000256" key="6">
    <source>
        <dbReference type="ARBA" id="ARBA00022777"/>
    </source>
</evidence>
<dbReference type="FunFam" id="1.10.510.10:FF:000024">
    <property type="entry name" value="Probable serine/threonine-protein kinase cot-1"/>
    <property type="match status" value="1"/>
</dbReference>
<evidence type="ECO:0000256" key="8">
    <source>
        <dbReference type="ARBA" id="ARBA00047899"/>
    </source>
</evidence>
<dbReference type="InterPro" id="IPR011009">
    <property type="entry name" value="Kinase-like_dom_sf"/>
</dbReference>
<dbReference type="InterPro" id="IPR000719">
    <property type="entry name" value="Prot_kinase_dom"/>
</dbReference>
<dbReference type="PROSITE" id="PS00107">
    <property type="entry name" value="PROTEIN_KINASE_ATP"/>
    <property type="match status" value="1"/>
</dbReference>
<evidence type="ECO:0000256" key="11">
    <source>
        <dbReference type="RuleBase" id="RU000304"/>
    </source>
</evidence>
<evidence type="ECO:0000259" key="12">
    <source>
        <dbReference type="PROSITE" id="PS50011"/>
    </source>
</evidence>
<dbReference type="EC" id="2.7.11.1" evidence="1"/>
<evidence type="ECO:0000256" key="3">
    <source>
        <dbReference type="ARBA" id="ARBA00022553"/>
    </source>
</evidence>
<dbReference type="GO" id="GO:0004674">
    <property type="term" value="F:protein serine/threonine kinase activity"/>
    <property type="evidence" value="ECO:0007669"/>
    <property type="project" value="UniProtKB-KW"/>
</dbReference>